<feature type="non-terminal residue" evidence="1">
    <location>
        <position position="235"/>
    </location>
</feature>
<reference evidence="1" key="1">
    <citation type="submission" date="2017-07" db="EMBL/GenBank/DDBJ databases">
        <title>Taro Niue Genome Assembly and Annotation.</title>
        <authorList>
            <person name="Atibalentja N."/>
            <person name="Keating K."/>
            <person name="Fields C.J."/>
        </authorList>
    </citation>
    <scope>NUCLEOTIDE SEQUENCE</scope>
    <source>
        <strain evidence="1">Niue_2</strain>
        <tissue evidence="1">Leaf</tissue>
    </source>
</reference>
<comment type="caution">
    <text evidence="1">The sequence shown here is derived from an EMBL/GenBank/DDBJ whole genome shotgun (WGS) entry which is preliminary data.</text>
</comment>
<sequence>MKLEACLRCGGRDHRIPYWPMLKDKRGKAQNVPRHQGRLNAIVEVDLPEEGGMVEGTISIHSQPAFVLIDTGAAYSFIFTTFVVTLPVKPVPLKSKIIVASTLGSESKLTHYLPKCETIIGGHNLPADLICLNMKGYDAILGVDWLIEYDADEFFVAGEQENEHTKPIFFPVAFALTCANRPLGVDQRRRDSSTWYRIDPGRHDSVNCDRMVQRDSASDQLTARVRLRAAWESVH</sequence>
<evidence type="ECO:0000313" key="1">
    <source>
        <dbReference type="EMBL" id="MQL89999.1"/>
    </source>
</evidence>
<dbReference type="PROSITE" id="PS00141">
    <property type="entry name" value="ASP_PROTEASE"/>
    <property type="match status" value="1"/>
</dbReference>
<dbReference type="SUPFAM" id="SSF50630">
    <property type="entry name" value="Acid proteases"/>
    <property type="match status" value="1"/>
</dbReference>
<protein>
    <submittedName>
        <fullName evidence="1">Uncharacterized protein</fullName>
    </submittedName>
</protein>
<dbReference type="InterPro" id="IPR001969">
    <property type="entry name" value="Aspartic_peptidase_AS"/>
</dbReference>
<accession>A0A843VEV9</accession>
<name>A0A843VEV9_COLES</name>
<dbReference type="Pfam" id="PF08284">
    <property type="entry name" value="RVP_2"/>
    <property type="match status" value="1"/>
</dbReference>
<dbReference type="GO" id="GO:0006508">
    <property type="term" value="P:proteolysis"/>
    <property type="evidence" value="ECO:0007669"/>
    <property type="project" value="InterPro"/>
</dbReference>
<dbReference type="InterPro" id="IPR021109">
    <property type="entry name" value="Peptidase_aspartic_dom_sf"/>
</dbReference>
<organism evidence="1 2">
    <name type="scientific">Colocasia esculenta</name>
    <name type="common">Wild taro</name>
    <name type="synonym">Arum esculentum</name>
    <dbReference type="NCBI Taxonomy" id="4460"/>
    <lineage>
        <taxon>Eukaryota</taxon>
        <taxon>Viridiplantae</taxon>
        <taxon>Streptophyta</taxon>
        <taxon>Embryophyta</taxon>
        <taxon>Tracheophyta</taxon>
        <taxon>Spermatophyta</taxon>
        <taxon>Magnoliopsida</taxon>
        <taxon>Liliopsida</taxon>
        <taxon>Araceae</taxon>
        <taxon>Aroideae</taxon>
        <taxon>Colocasieae</taxon>
        <taxon>Colocasia</taxon>
    </lineage>
</organism>
<dbReference type="CDD" id="cd00303">
    <property type="entry name" value="retropepsin_like"/>
    <property type="match status" value="1"/>
</dbReference>
<gene>
    <name evidence="1" type="ORF">Taro_022583</name>
</gene>
<dbReference type="Gene3D" id="2.40.70.10">
    <property type="entry name" value="Acid Proteases"/>
    <property type="match status" value="1"/>
</dbReference>
<dbReference type="OrthoDB" id="2092588at2759"/>
<dbReference type="EMBL" id="NMUH01001198">
    <property type="protein sequence ID" value="MQL89999.1"/>
    <property type="molecule type" value="Genomic_DNA"/>
</dbReference>
<proteinExistence type="predicted"/>
<dbReference type="AlphaFoldDB" id="A0A843VEV9"/>
<evidence type="ECO:0000313" key="2">
    <source>
        <dbReference type="Proteomes" id="UP000652761"/>
    </source>
</evidence>
<dbReference type="Proteomes" id="UP000652761">
    <property type="component" value="Unassembled WGS sequence"/>
</dbReference>
<dbReference type="GO" id="GO:0004190">
    <property type="term" value="F:aspartic-type endopeptidase activity"/>
    <property type="evidence" value="ECO:0007669"/>
    <property type="project" value="InterPro"/>
</dbReference>
<keyword evidence="2" id="KW-1185">Reference proteome</keyword>